<evidence type="ECO:0000256" key="6">
    <source>
        <dbReference type="SAM" id="Phobius"/>
    </source>
</evidence>
<proteinExistence type="predicted"/>
<comment type="subcellular location">
    <subcellularLocation>
        <location evidence="1">Cell membrane</location>
        <topology evidence="1">Multi-pass membrane protein</topology>
    </subcellularLocation>
</comment>
<feature type="domain" description="EamA" evidence="7">
    <location>
        <begin position="155"/>
        <end position="289"/>
    </location>
</feature>
<sequence length="300" mass="33997">MHIMSANRQQFLWLILAMFFWGASWPIASIMSAYVDVHEFITYRYFFVTLSMAPVLWWMRLSFKIGFIDFVIACIAALFLVLYSNYYFLSVTHGAPGLAGAVVTTLMPILVYLLMLFSKQKKPRFKDWLALLLAAIGVLITMGIWQFQLSEILATGNLYMIAASLSWALVSITSSYAKPLNPLVLSFYIYLITTILDWLLFFQPTHGSVFAMDGIFWINFVIVSLGSTTFATTIYFASVHSLGSKKASVFTFLVPFFALGTSVLFLNETLQWTTFLGVLMTIIALIVLNDIKLRPLNKHK</sequence>
<keyword evidence="2" id="KW-1003">Cell membrane</keyword>
<feature type="transmembrane region" description="Helical" evidence="6">
    <location>
        <begin position="272"/>
        <end position="291"/>
    </location>
</feature>
<dbReference type="InterPro" id="IPR000620">
    <property type="entry name" value="EamA_dom"/>
</dbReference>
<keyword evidence="4 6" id="KW-1133">Transmembrane helix</keyword>
<dbReference type="OrthoDB" id="9782878at2"/>
<feature type="transmembrane region" description="Helical" evidence="6">
    <location>
        <begin position="128"/>
        <end position="146"/>
    </location>
</feature>
<dbReference type="SUPFAM" id="SSF103481">
    <property type="entry name" value="Multidrug resistance efflux transporter EmrE"/>
    <property type="match status" value="2"/>
</dbReference>
<comment type="caution">
    <text evidence="9">The sequence shown here is derived from an EMBL/GenBank/DDBJ whole genome shotgun (WGS) entry which is preliminary data.</text>
</comment>
<feature type="transmembrane region" description="Helical" evidence="6">
    <location>
        <begin position="12"/>
        <end position="35"/>
    </location>
</feature>
<dbReference type="PANTHER" id="PTHR32322:SF18">
    <property type="entry name" value="S-ADENOSYLMETHIONINE_S-ADENOSYLHOMOCYSTEINE TRANSPORTER"/>
    <property type="match status" value="1"/>
</dbReference>
<keyword evidence="3 6" id="KW-0812">Transmembrane</keyword>
<evidence type="ECO:0000256" key="5">
    <source>
        <dbReference type="ARBA" id="ARBA00023136"/>
    </source>
</evidence>
<evidence type="ECO:0000313" key="9">
    <source>
        <dbReference type="EMBL" id="OIR25674.1"/>
    </source>
</evidence>
<evidence type="ECO:0000256" key="2">
    <source>
        <dbReference type="ARBA" id="ARBA00022475"/>
    </source>
</evidence>
<dbReference type="Proteomes" id="UP000643672">
    <property type="component" value="Unassembled WGS sequence"/>
</dbReference>
<reference evidence="8 11" key="3">
    <citation type="submission" date="2020-05" db="EMBL/GenBank/DDBJ databases">
        <authorList>
            <person name="Petersen J."/>
            <person name="Sayavedra L."/>
        </authorList>
    </citation>
    <scope>NUCLEOTIDE SEQUENCE [LARGE SCALE GENOMIC DNA]</scope>
    <source>
        <strain evidence="8">B thermophilus SOXS</strain>
    </source>
</reference>
<evidence type="ECO:0000256" key="4">
    <source>
        <dbReference type="ARBA" id="ARBA00022989"/>
    </source>
</evidence>
<feature type="transmembrane region" description="Helical" evidence="6">
    <location>
        <begin position="249"/>
        <end position="266"/>
    </location>
</feature>
<reference evidence="10" key="1">
    <citation type="submission" date="2016-09" db="EMBL/GenBank/DDBJ databases">
        <title>Genome Sequence of Bathymodiolus thermophilus sulfur-oxidizing gill endosymbiont.</title>
        <authorList>
            <person name="Ponnudurai R."/>
            <person name="Kleiner M."/>
            <person name="Sayavedra L."/>
            <person name="Thuermer A."/>
            <person name="Felbeck H."/>
            <person name="Schlueter R."/>
            <person name="Schweder T."/>
            <person name="Markert S."/>
        </authorList>
    </citation>
    <scope>NUCLEOTIDE SEQUENCE [LARGE SCALE GENOMIC DNA]</scope>
    <source>
        <strain evidence="10">BAT/CrabSpa'14</strain>
    </source>
</reference>
<feature type="transmembrane region" description="Helical" evidence="6">
    <location>
        <begin position="214"/>
        <end position="237"/>
    </location>
</feature>
<feature type="domain" description="EamA" evidence="7">
    <location>
        <begin position="12"/>
        <end position="142"/>
    </location>
</feature>
<evidence type="ECO:0000256" key="3">
    <source>
        <dbReference type="ARBA" id="ARBA00022692"/>
    </source>
</evidence>
<name>A0A1J5TY47_9GAMM</name>
<protein>
    <recommendedName>
        <fullName evidence="7">EamA domain-containing protein</fullName>
    </recommendedName>
</protein>
<evidence type="ECO:0000259" key="7">
    <source>
        <dbReference type="Pfam" id="PF00892"/>
    </source>
</evidence>
<feature type="transmembrane region" description="Helical" evidence="6">
    <location>
        <begin position="95"/>
        <end position="116"/>
    </location>
</feature>
<evidence type="ECO:0000313" key="11">
    <source>
        <dbReference type="Proteomes" id="UP000643672"/>
    </source>
</evidence>
<keyword evidence="5 6" id="KW-0472">Membrane</keyword>
<dbReference type="GO" id="GO:0005886">
    <property type="term" value="C:plasma membrane"/>
    <property type="evidence" value="ECO:0007669"/>
    <property type="project" value="UniProtKB-SubCell"/>
</dbReference>
<dbReference type="AlphaFoldDB" id="A0A1J5TY47"/>
<feature type="transmembrane region" description="Helical" evidence="6">
    <location>
        <begin position="41"/>
        <end position="59"/>
    </location>
</feature>
<accession>A0A1J5TY47</accession>
<dbReference type="EMBL" id="MIQH01000058">
    <property type="protein sequence ID" value="OIR25674.1"/>
    <property type="molecule type" value="Genomic_DNA"/>
</dbReference>
<organism evidence="9 10">
    <name type="scientific">Bathymodiolus thermophilus thioautotrophic gill symbiont</name>
    <dbReference type="NCBI Taxonomy" id="2360"/>
    <lineage>
        <taxon>Bacteria</taxon>
        <taxon>Pseudomonadati</taxon>
        <taxon>Pseudomonadota</taxon>
        <taxon>Gammaproteobacteria</taxon>
        <taxon>sulfur-oxidizing symbionts</taxon>
    </lineage>
</organism>
<dbReference type="InterPro" id="IPR050638">
    <property type="entry name" value="AA-Vitamin_Transporters"/>
</dbReference>
<feature type="transmembrane region" description="Helical" evidence="6">
    <location>
        <begin position="182"/>
        <end position="202"/>
    </location>
</feature>
<feature type="transmembrane region" description="Helical" evidence="6">
    <location>
        <begin position="66"/>
        <end position="89"/>
    </location>
</feature>
<dbReference type="PANTHER" id="PTHR32322">
    <property type="entry name" value="INNER MEMBRANE TRANSPORTER"/>
    <property type="match status" value="1"/>
</dbReference>
<keyword evidence="11" id="KW-1185">Reference proteome</keyword>
<dbReference type="EMBL" id="CAESAQ020000064">
    <property type="protein sequence ID" value="CAB5500941.1"/>
    <property type="molecule type" value="Genomic_DNA"/>
</dbReference>
<feature type="transmembrane region" description="Helical" evidence="6">
    <location>
        <begin position="152"/>
        <end position="170"/>
    </location>
</feature>
<reference evidence="9" key="2">
    <citation type="journal article" date="2017" name="Stand. Genomic Sci.">
        <title>Genome sequence of the sulfur-oxidizing Bathymodiolus thermophilus gill endosymbiont.</title>
        <authorList>
            <person name="Ponnudurai R."/>
            <person name="Sayavedra L."/>
            <person name="Kleiner M."/>
            <person name="Heiden S.E."/>
            <person name="Thurmer A."/>
            <person name="Felbeck H."/>
            <person name="Schluter R."/>
            <person name="Sievert S.M."/>
            <person name="Daniel R."/>
            <person name="Schweder T."/>
            <person name="Markert S."/>
        </authorList>
    </citation>
    <scope>NUCLEOTIDE SEQUENCE</scope>
    <source>
        <strain evidence="9">BAT/CrabSpa'14</strain>
    </source>
</reference>
<gene>
    <name evidence="9" type="ORF">BGC33_07465</name>
    <name evidence="8" type="ORF">THERMOS_1295</name>
</gene>
<evidence type="ECO:0000313" key="8">
    <source>
        <dbReference type="EMBL" id="CAB5500941.1"/>
    </source>
</evidence>
<dbReference type="Proteomes" id="UP000182798">
    <property type="component" value="Unassembled WGS sequence"/>
</dbReference>
<dbReference type="Pfam" id="PF00892">
    <property type="entry name" value="EamA"/>
    <property type="match status" value="2"/>
</dbReference>
<evidence type="ECO:0000313" key="10">
    <source>
        <dbReference type="Proteomes" id="UP000182798"/>
    </source>
</evidence>
<dbReference type="RefSeq" id="WP_071563268.1">
    <property type="nucleotide sequence ID" value="NZ_CAESAQ020000064.1"/>
</dbReference>
<evidence type="ECO:0000256" key="1">
    <source>
        <dbReference type="ARBA" id="ARBA00004651"/>
    </source>
</evidence>
<dbReference type="InterPro" id="IPR037185">
    <property type="entry name" value="EmrE-like"/>
</dbReference>